<evidence type="ECO:0000256" key="9">
    <source>
        <dbReference type="SAM" id="MobiDB-lite"/>
    </source>
</evidence>
<dbReference type="InterPro" id="IPR001578">
    <property type="entry name" value="Peptidase_C12_UCH"/>
</dbReference>
<dbReference type="PROSITE" id="PS00463">
    <property type="entry name" value="ZN2_CY6_FUNGAL_1"/>
    <property type="match status" value="1"/>
</dbReference>
<accession>A0A420Y9A6</accession>
<dbReference type="GO" id="GO:0006511">
    <property type="term" value="P:ubiquitin-dependent protein catabolic process"/>
    <property type="evidence" value="ECO:0007669"/>
    <property type="project" value="UniProtKB-UniRule"/>
</dbReference>
<evidence type="ECO:0000259" key="11">
    <source>
        <dbReference type="PROSITE" id="PS52048"/>
    </source>
</evidence>
<dbReference type="GO" id="GO:0008270">
    <property type="term" value="F:zinc ion binding"/>
    <property type="evidence" value="ECO:0007669"/>
    <property type="project" value="InterPro"/>
</dbReference>
<dbReference type="GO" id="GO:0016579">
    <property type="term" value="P:protein deubiquitination"/>
    <property type="evidence" value="ECO:0007669"/>
    <property type="project" value="TreeGrafter"/>
</dbReference>
<dbReference type="AlphaFoldDB" id="A0A420Y9A6"/>
<feature type="compositionally biased region" description="Polar residues" evidence="9">
    <location>
        <begin position="87"/>
        <end position="100"/>
    </location>
</feature>
<feature type="active site" description="Nucleophile" evidence="8">
    <location>
        <position position="315"/>
    </location>
</feature>
<dbReference type="GO" id="GO:0000981">
    <property type="term" value="F:DNA-binding transcription factor activity, RNA polymerase II-specific"/>
    <property type="evidence" value="ECO:0007669"/>
    <property type="project" value="InterPro"/>
</dbReference>
<dbReference type="InterPro" id="IPR036959">
    <property type="entry name" value="Peptidase_C12_UCH_sf"/>
</dbReference>
<keyword evidence="6 8" id="KW-0788">Thiol protease</keyword>
<dbReference type="FunFam" id="3.40.532.10:FF:000010">
    <property type="entry name" value="Ubiquitin carboxyl-terminal hydrolase"/>
    <property type="match status" value="1"/>
</dbReference>
<feature type="compositionally biased region" description="Low complexity" evidence="9">
    <location>
        <begin position="183"/>
        <end position="195"/>
    </location>
</feature>
<keyword evidence="13" id="KW-1185">Reference proteome</keyword>
<evidence type="ECO:0000256" key="3">
    <source>
        <dbReference type="ARBA" id="ARBA00022670"/>
    </source>
</evidence>
<evidence type="ECO:0000256" key="7">
    <source>
        <dbReference type="ARBA" id="ARBA00023242"/>
    </source>
</evidence>
<protein>
    <recommendedName>
        <fullName evidence="2 8">ubiquitinyl hydrolase 1</fullName>
        <ecNumber evidence="2 8">3.4.19.12</ecNumber>
    </recommendedName>
</protein>
<dbReference type="CDD" id="cd00067">
    <property type="entry name" value="GAL4"/>
    <property type="match status" value="1"/>
</dbReference>
<organism evidence="12 13">
    <name type="scientific">Coniochaeta pulveracea</name>
    <dbReference type="NCBI Taxonomy" id="177199"/>
    <lineage>
        <taxon>Eukaryota</taxon>
        <taxon>Fungi</taxon>
        <taxon>Dikarya</taxon>
        <taxon>Ascomycota</taxon>
        <taxon>Pezizomycotina</taxon>
        <taxon>Sordariomycetes</taxon>
        <taxon>Sordariomycetidae</taxon>
        <taxon>Coniochaetales</taxon>
        <taxon>Coniochaetaceae</taxon>
        <taxon>Coniochaeta</taxon>
    </lineage>
</organism>
<evidence type="ECO:0000256" key="6">
    <source>
        <dbReference type="ARBA" id="ARBA00022807"/>
    </source>
</evidence>
<name>A0A420Y9A6_9PEZI</name>
<dbReference type="InterPro" id="IPR036864">
    <property type="entry name" value="Zn2-C6_fun-type_DNA-bd_sf"/>
</dbReference>
<evidence type="ECO:0000256" key="5">
    <source>
        <dbReference type="ARBA" id="ARBA00022801"/>
    </source>
</evidence>
<keyword evidence="4 8" id="KW-0833">Ubl conjugation pathway</keyword>
<evidence type="ECO:0000313" key="13">
    <source>
        <dbReference type="Proteomes" id="UP000275385"/>
    </source>
</evidence>
<feature type="domain" description="UCH catalytic" evidence="11">
    <location>
        <begin position="237"/>
        <end position="488"/>
    </location>
</feature>
<dbReference type="PANTHER" id="PTHR10589:SF29">
    <property type="entry name" value="UBIQUITIN CARBOXYL-TERMINAL HYDROLASE"/>
    <property type="match status" value="1"/>
</dbReference>
<dbReference type="PROSITE" id="PS50048">
    <property type="entry name" value="ZN2_CY6_FUNGAL_2"/>
    <property type="match status" value="1"/>
</dbReference>
<evidence type="ECO:0000256" key="4">
    <source>
        <dbReference type="ARBA" id="ARBA00022786"/>
    </source>
</evidence>
<feature type="region of interest" description="Disordered" evidence="9">
    <location>
        <begin position="1"/>
        <end position="63"/>
    </location>
</feature>
<feature type="region of interest" description="Disordered" evidence="9">
    <location>
        <begin position="80"/>
        <end position="213"/>
    </location>
</feature>
<dbReference type="Gene3D" id="4.10.240.10">
    <property type="entry name" value="Zn(2)-C6 fungal-type DNA-binding domain"/>
    <property type="match status" value="1"/>
</dbReference>
<feature type="site" description="Important for enzyme activity" evidence="8">
    <location>
        <position position="442"/>
    </location>
</feature>
<keyword evidence="3 8" id="KW-0645">Protease</keyword>
<evidence type="ECO:0000313" key="12">
    <source>
        <dbReference type="EMBL" id="RKU44462.1"/>
    </source>
</evidence>
<dbReference type="SMART" id="SM00066">
    <property type="entry name" value="GAL4"/>
    <property type="match status" value="1"/>
</dbReference>
<dbReference type="EMBL" id="QVQW01000030">
    <property type="protein sequence ID" value="RKU44462.1"/>
    <property type="molecule type" value="Genomic_DNA"/>
</dbReference>
<dbReference type="SUPFAM" id="SSF57701">
    <property type="entry name" value="Zn2/Cys6 DNA-binding domain"/>
    <property type="match status" value="1"/>
</dbReference>
<dbReference type="GO" id="GO:0005737">
    <property type="term" value="C:cytoplasm"/>
    <property type="evidence" value="ECO:0007669"/>
    <property type="project" value="TreeGrafter"/>
</dbReference>
<proteinExistence type="inferred from homology"/>
<keyword evidence="5 8" id="KW-0378">Hydrolase</keyword>
<dbReference type="PROSITE" id="PS52048">
    <property type="entry name" value="UCH_DOMAIN"/>
    <property type="match status" value="1"/>
</dbReference>
<evidence type="ECO:0000259" key="10">
    <source>
        <dbReference type="PROSITE" id="PS50048"/>
    </source>
</evidence>
<dbReference type="PRINTS" id="PR00755">
    <property type="entry name" value="AFLATOXINBRP"/>
</dbReference>
<comment type="similarity">
    <text evidence="8">Belongs to the peptidase C12 family.</text>
</comment>
<comment type="catalytic activity">
    <reaction evidence="1 8">
        <text>Thiol-dependent hydrolysis of ester, thioester, amide, peptide and isopeptide bonds formed by the C-terminal Gly of ubiquitin (a 76-residue protein attached to proteins as an intracellular targeting signal).</text>
        <dbReference type="EC" id="3.4.19.12"/>
    </reaction>
</comment>
<dbReference type="InterPro" id="IPR001138">
    <property type="entry name" value="Zn2Cys6_DnaBD"/>
</dbReference>
<comment type="caution">
    <text evidence="12">The sequence shown here is derived from an EMBL/GenBank/DDBJ whole genome shotgun (WGS) entry which is preliminary data.</text>
</comment>
<dbReference type="STRING" id="177199.A0A420Y9A6"/>
<feature type="region of interest" description="Disordered" evidence="9">
    <location>
        <begin position="391"/>
        <end position="416"/>
    </location>
</feature>
<feature type="site" description="Transition state stabilizer" evidence="8">
    <location>
        <position position="309"/>
    </location>
</feature>
<dbReference type="InterPro" id="IPR038765">
    <property type="entry name" value="Papain-like_cys_pep_sf"/>
</dbReference>
<evidence type="ECO:0000256" key="8">
    <source>
        <dbReference type="PROSITE-ProRule" id="PRU01393"/>
    </source>
</evidence>
<evidence type="ECO:0000256" key="1">
    <source>
        <dbReference type="ARBA" id="ARBA00000707"/>
    </source>
</evidence>
<dbReference type="Pfam" id="PF01088">
    <property type="entry name" value="Peptidase_C12"/>
    <property type="match status" value="1"/>
</dbReference>
<feature type="compositionally biased region" description="Basic residues" evidence="9">
    <location>
        <begin position="101"/>
        <end position="110"/>
    </location>
</feature>
<dbReference type="EC" id="3.4.19.12" evidence="2 8"/>
<dbReference type="Pfam" id="PF00172">
    <property type="entry name" value="Zn_clus"/>
    <property type="match status" value="1"/>
</dbReference>
<reference evidence="12 13" key="1">
    <citation type="submission" date="2018-08" db="EMBL/GenBank/DDBJ databases">
        <title>Draft genome of the lignicolous fungus Coniochaeta pulveracea.</title>
        <authorList>
            <person name="Borstlap C.J."/>
            <person name="De Witt R.N."/>
            <person name="Botha A."/>
            <person name="Volschenk H."/>
        </authorList>
    </citation>
    <scope>NUCLEOTIDE SEQUENCE [LARGE SCALE GENOMIC DNA]</scope>
    <source>
        <strain evidence="12 13">CAB683</strain>
    </source>
</reference>
<dbReference type="OrthoDB" id="1924260at2759"/>
<feature type="domain" description="Zn(2)-C6 fungal-type" evidence="10">
    <location>
        <begin position="48"/>
        <end position="78"/>
    </location>
</feature>
<gene>
    <name evidence="12" type="ORF">DL546_001853</name>
</gene>
<dbReference type="GO" id="GO:0004843">
    <property type="term" value="F:cysteine-type deubiquitinase activity"/>
    <property type="evidence" value="ECO:0007669"/>
    <property type="project" value="UniProtKB-UniRule"/>
</dbReference>
<sequence length="648" mass="72702">MAKQRPSRAIGPPDSKAQSQNDQRKGSEKENSPQASDPQPKVKLSRGSCTPCRSNKLKCNKKKPHCDKCQELGVECSYPLEIKRGTVATTPVTKKSTVSRQHVRAKRASSSHKSTTPTPEKSVEPQVLTPVTTEPLEEQDQVVDKDKLSSTEETPSATVRRSGRSRKPAPVQLVNDTADVDETVPSPTSPKTAKTTGREPRRNLKRKAAPESFEIPDNLLDEALAPIQPGELENWDSWVEIESDPDLFNLILHDLGVEGVKVQELFGGVEEGLGYVPKPVHGLIFLYEYIEEEAQEETENGDGVWFANQTTDNACATLALFNIIMNAEDIELGDRLNAFYEKSADLSPPLKGHFLSNTTWIRTIHNQFARRLDLLNADLVLSNQVDSLAKQQQLEKRKKKKKNKSSRFRVAKRQKKTKKPISDAAYHFIAYVPVNGKVYQLDGLEKAAVCVGTISEGEAWTDIAKPTIEARIAKYSGQLQFSLLALCRSPLESLRVDLVTNQMAWAMVHRELSDDLNVKEVGATDRLDSRSDQEFFLLSEEDEKHCGILPSHRQHPDRKKLESLSKWLKCHSKGPEVCRRSEDELRARMVDISAEHSRLKAEFNAEQMAHAQNVRRAQERKKDYVPVIHRWVQMLAGKGVFGDVAAET</sequence>
<dbReference type="SUPFAM" id="SSF54001">
    <property type="entry name" value="Cysteine proteinases"/>
    <property type="match status" value="1"/>
</dbReference>
<feature type="compositionally biased region" description="Basic and acidic residues" evidence="9">
    <location>
        <begin position="22"/>
        <end position="31"/>
    </location>
</feature>
<dbReference type="PANTHER" id="PTHR10589">
    <property type="entry name" value="UBIQUITIN CARBOXYL-TERMINAL HYDROLASE"/>
    <property type="match status" value="1"/>
</dbReference>
<keyword evidence="7" id="KW-0539">Nucleus</keyword>
<dbReference type="Proteomes" id="UP000275385">
    <property type="component" value="Unassembled WGS sequence"/>
</dbReference>
<feature type="compositionally biased region" description="Basic residues" evidence="9">
    <location>
        <begin position="396"/>
        <end position="416"/>
    </location>
</feature>
<feature type="active site" description="Proton donor" evidence="8">
    <location>
        <position position="427"/>
    </location>
</feature>
<dbReference type="Gene3D" id="3.40.532.10">
    <property type="entry name" value="Peptidase C12, ubiquitin carboxyl-terminal hydrolase"/>
    <property type="match status" value="1"/>
</dbReference>
<evidence type="ECO:0000256" key="2">
    <source>
        <dbReference type="ARBA" id="ARBA00012759"/>
    </source>
</evidence>